<accession>A0A1Q8ZQX4</accession>
<dbReference type="InterPro" id="IPR029063">
    <property type="entry name" value="SAM-dependent_MTases_sf"/>
</dbReference>
<dbReference type="GO" id="GO:0032259">
    <property type="term" value="P:methylation"/>
    <property type="evidence" value="ECO:0007669"/>
    <property type="project" value="UniProtKB-KW"/>
</dbReference>
<keyword evidence="2" id="KW-0489">Methyltransferase</keyword>
<name>A0A1Q8ZQX4_9HYPH</name>
<dbReference type="RefSeq" id="WP_075639995.1">
    <property type="nucleotide sequence ID" value="NZ_MKIM01000027.1"/>
</dbReference>
<organism evidence="2 3">
    <name type="scientific">Rhizobium oryziradicis</name>
    <dbReference type="NCBI Taxonomy" id="1867956"/>
    <lineage>
        <taxon>Bacteria</taxon>
        <taxon>Pseudomonadati</taxon>
        <taxon>Pseudomonadota</taxon>
        <taxon>Alphaproteobacteria</taxon>
        <taxon>Hyphomicrobiales</taxon>
        <taxon>Rhizobiaceae</taxon>
        <taxon>Rhizobium/Agrobacterium group</taxon>
        <taxon>Rhizobium</taxon>
    </lineage>
</organism>
<sequence>MSSATTGENMNHGHAKKMDQVYRYQRYIYDLTRKYYLLGRDRAILKLDVPENGSLLEVACGTGRNLRCAQKLYPTANLFGLDISEEMLAQAGRNFKKSAHPPLLRIADASAFTAAEFGEGGFDRILISYALSMIPEWEKAVACALDALNPGGSLHIVDFGQQEDLPQRFRQGLHRWLARFHVTPRSNMRAALARQAEISQARLTFTPLYRGYAWHAILQKRHCILS</sequence>
<feature type="domain" description="Methyltransferase" evidence="1">
    <location>
        <begin position="56"/>
        <end position="152"/>
    </location>
</feature>
<reference evidence="2 3" key="1">
    <citation type="submission" date="2016-09" db="EMBL/GenBank/DDBJ databases">
        <title>Rhizobium oryziradicis sp. nov., isolated from the root of rice.</title>
        <authorList>
            <person name="Zhao J."/>
            <person name="Zhang X."/>
        </authorList>
    </citation>
    <scope>NUCLEOTIDE SEQUENCE [LARGE SCALE GENOMIC DNA]</scope>
    <source>
        <strain evidence="2 3">N19</strain>
    </source>
</reference>
<dbReference type="CDD" id="cd02440">
    <property type="entry name" value="AdoMet_MTases"/>
    <property type="match status" value="1"/>
</dbReference>
<dbReference type="Pfam" id="PF13649">
    <property type="entry name" value="Methyltransf_25"/>
    <property type="match status" value="1"/>
</dbReference>
<dbReference type="GO" id="GO:0008168">
    <property type="term" value="F:methyltransferase activity"/>
    <property type="evidence" value="ECO:0007669"/>
    <property type="project" value="UniProtKB-KW"/>
</dbReference>
<evidence type="ECO:0000259" key="1">
    <source>
        <dbReference type="Pfam" id="PF13649"/>
    </source>
</evidence>
<dbReference type="PANTHER" id="PTHR43591">
    <property type="entry name" value="METHYLTRANSFERASE"/>
    <property type="match status" value="1"/>
</dbReference>
<dbReference type="Proteomes" id="UP000186894">
    <property type="component" value="Unassembled WGS sequence"/>
</dbReference>
<keyword evidence="2" id="KW-0808">Transferase</keyword>
<dbReference type="InterPro" id="IPR041698">
    <property type="entry name" value="Methyltransf_25"/>
</dbReference>
<dbReference type="Gene3D" id="3.40.50.150">
    <property type="entry name" value="Vaccinia Virus protein VP39"/>
    <property type="match status" value="1"/>
</dbReference>
<dbReference type="EMBL" id="MKIM01000027">
    <property type="protein sequence ID" value="OLP44484.1"/>
    <property type="molecule type" value="Genomic_DNA"/>
</dbReference>
<evidence type="ECO:0000313" key="2">
    <source>
        <dbReference type="EMBL" id="OLP44484.1"/>
    </source>
</evidence>
<protein>
    <submittedName>
        <fullName evidence="2">Methyltransferase</fullName>
    </submittedName>
</protein>
<dbReference type="STRING" id="1867956.BJF95_08160"/>
<evidence type="ECO:0000313" key="3">
    <source>
        <dbReference type="Proteomes" id="UP000186894"/>
    </source>
</evidence>
<dbReference type="SUPFAM" id="SSF53335">
    <property type="entry name" value="S-adenosyl-L-methionine-dependent methyltransferases"/>
    <property type="match status" value="1"/>
</dbReference>
<keyword evidence="3" id="KW-1185">Reference proteome</keyword>
<dbReference type="AlphaFoldDB" id="A0A1Q8ZQX4"/>
<proteinExistence type="predicted"/>
<comment type="caution">
    <text evidence="2">The sequence shown here is derived from an EMBL/GenBank/DDBJ whole genome shotgun (WGS) entry which is preliminary data.</text>
</comment>
<gene>
    <name evidence="2" type="ORF">BJF95_08160</name>
</gene>